<dbReference type="Pfam" id="PF00440">
    <property type="entry name" value="TetR_N"/>
    <property type="match status" value="1"/>
</dbReference>
<gene>
    <name evidence="4" type="ORF">D8S82_30470</name>
</gene>
<keyword evidence="1 2" id="KW-0238">DNA-binding</keyword>
<evidence type="ECO:0000256" key="1">
    <source>
        <dbReference type="ARBA" id="ARBA00023125"/>
    </source>
</evidence>
<organism evidence="4 5">
    <name type="scientific">Mycolicibacterium hodleri</name>
    <dbReference type="NCBI Taxonomy" id="49897"/>
    <lineage>
        <taxon>Bacteria</taxon>
        <taxon>Bacillati</taxon>
        <taxon>Actinomycetota</taxon>
        <taxon>Actinomycetes</taxon>
        <taxon>Mycobacteriales</taxon>
        <taxon>Mycobacteriaceae</taxon>
        <taxon>Mycolicibacterium</taxon>
    </lineage>
</organism>
<dbReference type="InterPro" id="IPR001647">
    <property type="entry name" value="HTH_TetR"/>
</dbReference>
<keyword evidence="5" id="KW-1185">Reference proteome</keyword>
<evidence type="ECO:0000259" key="3">
    <source>
        <dbReference type="PROSITE" id="PS50977"/>
    </source>
</evidence>
<sequence>MRNTAELRDVILDAARTEFARYGLAGARVDRIAKSAHASKERLYAHFGDKEALFRQVVAADSAKFFSAVAVRPDAVAEFAGDLHDLATNHPEPFRMITWARLEGIPLEEPQLEGRSVRERDTAAIVAAQAAGHVDPRWDPWELLILMFGIGMARASWPQADPGDADTHANAHGRAAAVEAAARILAPRPD</sequence>
<dbReference type="Proteomes" id="UP000315759">
    <property type="component" value="Unassembled WGS sequence"/>
</dbReference>
<accession>A0A544VS08</accession>
<dbReference type="InterPro" id="IPR036271">
    <property type="entry name" value="Tet_transcr_reg_TetR-rel_C_sf"/>
</dbReference>
<dbReference type="InterPro" id="IPR050109">
    <property type="entry name" value="HTH-type_TetR-like_transc_reg"/>
</dbReference>
<dbReference type="Pfam" id="PF17926">
    <property type="entry name" value="TetR_C_21"/>
    <property type="match status" value="1"/>
</dbReference>
<protein>
    <submittedName>
        <fullName evidence="4">TetR family transcriptional regulator</fullName>
    </submittedName>
</protein>
<dbReference type="AlphaFoldDB" id="A0A544VS08"/>
<dbReference type="InterPro" id="IPR041467">
    <property type="entry name" value="Sco4008_C"/>
</dbReference>
<evidence type="ECO:0000256" key="2">
    <source>
        <dbReference type="PROSITE-ProRule" id="PRU00335"/>
    </source>
</evidence>
<evidence type="ECO:0000313" key="5">
    <source>
        <dbReference type="Proteomes" id="UP000315759"/>
    </source>
</evidence>
<dbReference type="PANTHER" id="PTHR30328">
    <property type="entry name" value="TRANSCRIPTIONAL REPRESSOR"/>
    <property type="match status" value="1"/>
</dbReference>
<reference evidence="4 5" key="1">
    <citation type="submission" date="2018-10" db="EMBL/GenBank/DDBJ databases">
        <title>Draft genome of Mycobacterium hodleri strain B.</title>
        <authorList>
            <person name="Amande T.J."/>
            <person name="Mcgenity T.J."/>
        </authorList>
    </citation>
    <scope>NUCLEOTIDE SEQUENCE [LARGE SCALE GENOMIC DNA]</scope>
    <source>
        <strain evidence="4 5">B</strain>
    </source>
</reference>
<proteinExistence type="predicted"/>
<dbReference type="Gene3D" id="1.10.357.10">
    <property type="entry name" value="Tetracycline Repressor, domain 2"/>
    <property type="match status" value="1"/>
</dbReference>
<dbReference type="GO" id="GO:0003677">
    <property type="term" value="F:DNA binding"/>
    <property type="evidence" value="ECO:0007669"/>
    <property type="project" value="UniProtKB-UniRule"/>
</dbReference>
<dbReference type="EMBL" id="VIFX01000060">
    <property type="protein sequence ID" value="TQR82783.1"/>
    <property type="molecule type" value="Genomic_DNA"/>
</dbReference>
<feature type="DNA-binding region" description="H-T-H motif" evidence="2">
    <location>
        <begin position="28"/>
        <end position="47"/>
    </location>
</feature>
<evidence type="ECO:0000313" key="4">
    <source>
        <dbReference type="EMBL" id="TQR82783.1"/>
    </source>
</evidence>
<dbReference type="RefSeq" id="WP_142555666.1">
    <property type="nucleotide sequence ID" value="NZ_VIFX01000060.1"/>
</dbReference>
<dbReference type="PANTHER" id="PTHR30328:SF54">
    <property type="entry name" value="HTH-TYPE TRANSCRIPTIONAL REPRESSOR SCO4008"/>
    <property type="match status" value="1"/>
</dbReference>
<name>A0A544VS08_9MYCO</name>
<comment type="caution">
    <text evidence="4">The sequence shown here is derived from an EMBL/GenBank/DDBJ whole genome shotgun (WGS) entry which is preliminary data.</text>
</comment>
<dbReference type="SUPFAM" id="SSF46689">
    <property type="entry name" value="Homeodomain-like"/>
    <property type="match status" value="1"/>
</dbReference>
<dbReference type="InterPro" id="IPR009057">
    <property type="entry name" value="Homeodomain-like_sf"/>
</dbReference>
<dbReference type="PRINTS" id="PR00455">
    <property type="entry name" value="HTHTETR"/>
</dbReference>
<dbReference type="GO" id="GO:0006355">
    <property type="term" value="P:regulation of DNA-templated transcription"/>
    <property type="evidence" value="ECO:0007669"/>
    <property type="project" value="UniProtKB-ARBA"/>
</dbReference>
<dbReference type="PROSITE" id="PS50977">
    <property type="entry name" value="HTH_TETR_2"/>
    <property type="match status" value="1"/>
</dbReference>
<feature type="domain" description="HTH tetR-type" evidence="3">
    <location>
        <begin position="5"/>
        <end position="65"/>
    </location>
</feature>
<dbReference type="SUPFAM" id="SSF48498">
    <property type="entry name" value="Tetracyclin repressor-like, C-terminal domain"/>
    <property type="match status" value="1"/>
</dbReference>